<protein>
    <recommendedName>
        <fullName evidence="1">Reverse transcriptase Ty1/copia-type domain-containing protein</fullName>
    </recommendedName>
</protein>
<keyword evidence="3" id="KW-1185">Reference proteome</keyword>
<evidence type="ECO:0000259" key="1">
    <source>
        <dbReference type="Pfam" id="PF07727"/>
    </source>
</evidence>
<comment type="caution">
    <text evidence="2">The sequence shown here is derived from an EMBL/GenBank/DDBJ whole genome shotgun (WGS) entry which is preliminary data.</text>
</comment>
<evidence type="ECO:0000313" key="3">
    <source>
        <dbReference type="Proteomes" id="UP001157418"/>
    </source>
</evidence>
<reference evidence="2 3" key="1">
    <citation type="submission" date="2022-01" db="EMBL/GenBank/DDBJ databases">
        <authorList>
            <person name="Xiong W."/>
            <person name="Schranz E."/>
        </authorList>
    </citation>
    <scope>NUCLEOTIDE SEQUENCE [LARGE SCALE GENOMIC DNA]</scope>
</reference>
<dbReference type="InterPro" id="IPR013103">
    <property type="entry name" value="RVT_2"/>
</dbReference>
<sequence>MLVYVDDIILTTNNQHAIDDMVYMLSQTFAVQDLGGISYFLGLEVTRHNLDLVLSQRKYIHELLERAGLAAAKPVPTPMTTNITLALRDNPAFSDPAKYPR</sequence>
<accession>A0AAU9N933</accession>
<dbReference type="Proteomes" id="UP001157418">
    <property type="component" value="Unassembled WGS sequence"/>
</dbReference>
<feature type="domain" description="Reverse transcriptase Ty1/copia-type" evidence="1">
    <location>
        <begin position="3"/>
        <end position="80"/>
    </location>
</feature>
<dbReference type="Pfam" id="PF07727">
    <property type="entry name" value="RVT_2"/>
    <property type="match status" value="1"/>
</dbReference>
<dbReference type="EMBL" id="CAKMRJ010004445">
    <property type="protein sequence ID" value="CAH1436011.1"/>
    <property type="molecule type" value="Genomic_DNA"/>
</dbReference>
<gene>
    <name evidence="2" type="ORF">LVIROSA_LOCUS22406</name>
</gene>
<proteinExistence type="predicted"/>
<name>A0AAU9N933_9ASTR</name>
<evidence type="ECO:0000313" key="2">
    <source>
        <dbReference type="EMBL" id="CAH1436011.1"/>
    </source>
</evidence>
<dbReference type="AlphaFoldDB" id="A0AAU9N933"/>
<organism evidence="2 3">
    <name type="scientific">Lactuca virosa</name>
    <dbReference type="NCBI Taxonomy" id="75947"/>
    <lineage>
        <taxon>Eukaryota</taxon>
        <taxon>Viridiplantae</taxon>
        <taxon>Streptophyta</taxon>
        <taxon>Embryophyta</taxon>
        <taxon>Tracheophyta</taxon>
        <taxon>Spermatophyta</taxon>
        <taxon>Magnoliopsida</taxon>
        <taxon>eudicotyledons</taxon>
        <taxon>Gunneridae</taxon>
        <taxon>Pentapetalae</taxon>
        <taxon>asterids</taxon>
        <taxon>campanulids</taxon>
        <taxon>Asterales</taxon>
        <taxon>Asteraceae</taxon>
        <taxon>Cichorioideae</taxon>
        <taxon>Cichorieae</taxon>
        <taxon>Lactucinae</taxon>
        <taxon>Lactuca</taxon>
    </lineage>
</organism>